<accession>A0A0E9SWQ4</accession>
<reference evidence="1" key="2">
    <citation type="journal article" date="2015" name="Fish Shellfish Immunol.">
        <title>Early steps in the European eel (Anguilla anguilla)-Vibrio vulnificus interaction in the gills: Role of the RtxA13 toxin.</title>
        <authorList>
            <person name="Callol A."/>
            <person name="Pajuelo D."/>
            <person name="Ebbesson L."/>
            <person name="Teles M."/>
            <person name="MacKenzie S."/>
            <person name="Amaro C."/>
        </authorList>
    </citation>
    <scope>NUCLEOTIDE SEQUENCE</scope>
</reference>
<dbReference type="AlphaFoldDB" id="A0A0E9SWQ4"/>
<reference evidence="1" key="1">
    <citation type="submission" date="2014-11" db="EMBL/GenBank/DDBJ databases">
        <authorList>
            <person name="Amaro Gonzalez C."/>
        </authorList>
    </citation>
    <scope>NUCLEOTIDE SEQUENCE</scope>
</reference>
<dbReference type="EMBL" id="GBXM01063477">
    <property type="protein sequence ID" value="JAH45100.1"/>
    <property type="molecule type" value="Transcribed_RNA"/>
</dbReference>
<organism evidence="1">
    <name type="scientific">Anguilla anguilla</name>
    <name type="common">European freshwater eel</name>
    <name type="synonym">Muraena anguilla</name>
    <dbReference type="NCBI Taxonomy" id="7936"/>
    <lineage>
        <taxon>Eukaryota</taxon>
        <taxon>Metazoa</taxon>
        <taxon>Chordata</taxon>
        <taxon>Craniata</taxon>
        <taxon>Vertebrata</taxon>
        <taxon>Euteleostomi</taxon>
        <taxon>Actinopterygii</taxon>
        <taxon>Neopterygii</taxon>
        <taxon>Teleostei</taxon>
        <taxon>Anguilliformes</taxon>
        <taxon>Anguillidae</taxon>
        <taxon>Anguilla</taxon>
    </lineage>
</organism>
<name>A0A0E9SWQ4_ANGAN</name>
<evidence type="ECO:0000313" key="1">
    <source>
        <dbReference type="EMBL" id="JAH45100.1"/>
    </source>
</evidence>
<sequence length="82" mass="9035">MQERGPTAVRSTTDLPIRCVCVNASDESFQPDSRLPCSPRGIPVLFFRVFPCLKKLALMLPIASTARDVESQNPLTLSCMLP</sequence>
<protein>
    <submittedName>
        <fullName evidence="1">Uncharacterized protein</fullName>
    </submittedName>
</protein>
<proteinExistence type="predicted"/>